<accession>G4R7K1</accession>
<feature type="transmembrane region" description="Helical" evidence="1">
    <location>
        <begin position="102"/>
        <end position="120"/>
    </location>
</feature>
<keyword evidence="3" id="KW-1185">Reference proteome</keyword>
<dbReference type="KEGG" id="phl:KKY_2293"/>
<keyword evidence="1" id="KW-1133">Transmembrane helix</keyword>
<dbReference type="HOGENOM" id="CLU_078139_1_0_5"/>
<proteinExistence type="predicted"/>
<keyword evidence="1" id="KW-0812">Transmembrane</keyword>
<feature type="transmembrane region" description="Helical" evidence="1">
    <location>
        <begin position="214"/>
        <end position="230"/>
    </location>
</feature>
<evidence type="ECO:0000313" key="2">
    <source>
        <dbReference type="EMBL" id="AEQ52302.1"/>
    </source>
</evidence>
<feature type="transmembrane region" description="Helical" evidence="1">
    <location>
        <begin position="132"/>
        <end position="149"/>
    </location>
</feature>
<dbReference type="EMBL" id="CP003075">
    <property type="protein sequence ID" value="AEQ52302.1"/>
    <property type="molecule type" value="Genomic_DNA"/>
</dbReference>
<reference evidence="2 3" key="1">
    <citation type="journal article" date="2012" name="J. Bacteriol.">
        <title>Complete genome sequence of Pelagibacterium halotolerans B2T.</title>
        <authorList>
            <person name="Huo Y.Y."/>
            <person name="Cheng H."/>
            <person name="Han X.F."/>
            <person name="Jiang X.W."/>
            <person name="Sun C."/>
            <person name="Zhang X.Q."/>
            <person name="Zhu X.F."/>
            <person name="Liu Y.F."/>
            <person name="Li P.F."/>
            <person name="Ni P.X."/>
            <person name="Wu M."/>
        </authorList>
    </citation>
    <scope>NUCLEOTIDE SEQUENCE [LARGE SCALE GENOMIC DNA]</scope>
    <source>
        <strain evidence="3">DSM 22347 / JCM 15775 / CGMCC 1.7692 / B2</strain>
    </source>
</reference>
<name>G4R7K1_PELHB</name>
<sequence length="231" mass="25118">MNGLAALSAMGFALICIFAGRLGIGSRLRQPAGLSFAGGAATAYVFVHLLPEIGYHRLRIEDSTQAAHEAFLYPVLLAGTCIYYGLESYLSHSRRMRGRAGFAVHMAGFSLYFALIGYFLQHRGDKDPIQEVFYFLVLGLHILVLDTEFRRRHEALYDRIGRWVMAGSVLAGWAAGELFEFPATVSGMAFALLAGGMILNILKQELPASREGQVMPFLLGAGLCAGLLALA</sequence>
<evidence type="ECO:0008006" key="4">
    <source>
        <dbReference type="Google" id="ProtNLM"/>
    </source>
</evidence>
<gene>
    <name evidence="2" type="ordered locus">KKY_2293</name>
</gene>
<dbReference type="AlphaFoldDB" id="G4R7K1"/>
<feature type="transmembrane region" description="Helical" evidence="1">
    <location>
        <begin position="6"/>
        <end position="24"/>
    </location>
</feature>
<dbReference type="STRING" id="1082931.KKY_2293"/>
<feature type="transmembrane region" description="Helical" evidence="1">
    <location>
        <begin position="181"/>
        <end position="202"/>
    </location>
</feature>
<evidence type="ECO:0000256" key="1">
    <source>
        <dbReference type="SAM" id="Phobius"/>
    </source>
</evidence>
<dbReference type="Proteomes" id="UP000008850">
    <property type="component" value="Chromosome"/>
</dbReference>
<dbReference type="eggNOG" id="ENOG502Z7VW">
    <property type="taxonomic scope" value="Bacteria"/>
</dbReference>
<organism evidence="2 3">
    <name type="scientific">Pelagibacterium halotolerans (strain DSM 22347 / JCM 15775 / CGMCC 1.7692 / B2)</name>
    <dbReference type="NCBI Taxonomy" id="1082931"/>
    <lineage>
        <taxon>Bacteria</taxon>
        <taxon>Pseudomonadati</taxon>
        <taxon>Pseudomonadota</taxon>
        <taxon>Alphaproteobacteria</taxon>
        <taxon>Hyphomicrobiales</taxon>
        <taxon>Devosiaceae</taxon>
        <taxon>Pelagibacterium</taxon>
    </lineage>
</organism>
<feature type="transmembrane region" description="Helical" evidence="1">
    <location>
        <begin position="70"/>
        <end position="90"/>
    </location>
</feature>
<evidence type="ECO:0000313" key="3">
    <source>
        <dbReference type="Proteomes" id="UP000008850"/>
    </source>
</evidence>
<dbReference type="PATRIC" id="fig|1082931.4.peg.2261"/>
<keyword evidence="1" id="KW-0472">Membrane</keyword>
<dbReference type="RefSeq" id="WP_014131451.1">
    <property type="nucleotide sequence ID" value="NC_016078.1"/>
</dbReference>
<feature type="transmembrane region" description="Helical" evidence="1">
    <location>
        <begin position="31"/>
        <end position="50"/>
    </location>
</feature>
<protein>
    <recommendedName>
        <fullName evidence="4">ZIP Zinc transporter</fullName>
    </recommendedName>
</protein>